<dbReference type="PANTHER" id="PTHR46498:SF1">
    <property type="entry name" value="GTP-BINDING PROTEIN 8"/>
    <property type="match status" value="1"/>
</dbReference>
<feature type="domain" description="EngB-type G" evidence="8">
    <location>
        <begin position="125"/>
        <end position="299"/>
    </location>
</feature>
<evidence type="ECO:0000313" key="9">
    <source>
        <dbReference type="EMBL" id="KAK7495291.1"/>
    </source>
</evidence>
<dbReference type="Pfam" id="PF01926">
    <property type="entry name" value="MMR_HSR1"/>
    <property type="match status" value="1"/>
</dbReference>
<reference evidence="9 10" key="1">
    <citation type="journal article" date="2023" name="Sci. Data">
        <title>Genome assembly of the Korean intertidal mud-creeper Batillaria attramentaria.</title>
        <authorList>
            <person name="Patra A.K."/>
            <person name="Ho P.T."/>
            <person name="Jun S."/>
            <person name="Lee S.J."/>
            <person name="Kim Y."/>
            <person name="Won Y.J."/>
        </authorList>
    </citation>
    <scope>NUCLEOTIDE SEQUENCE [LARGE SCALE GENOMIC DNA]</scope>
    <source>
        <strain evidence="9">Wonlab-2016</strain>
    </source>
</reference>
<keyword evidence="10" id="KW-1185">Reference proteome</keyword>
<dbReference type="GO" id="GO:0046872">
    <property type="term" value="F:metal ion binding"/>
    <property type="evidence" value="ECO:0007669"/>
    <property type="project" value="UniProtKB-KW"/>
</dbReference>
<comment type="similarity">
    <text evidence="2">Belongs to the TRAFAC class TrmE-Era-EngA-EngB-Septin-like GTPase superfamily. EngB GTPase family.</text>
</comment>
<keyword evidence="5" id="KW-0547">Nucleotide-binding</keyword>
<keyword evidence="7" id="KW-0342">GTP-binding</keyword>
<sequence length="305" mass="33672">MAKVVTCRHFVKLKGIKISWTRISRETHFACQFFTSNKTCTASQGISFASRGIKSRTTSACVNPLLELQGYVATPIVPADKAVFTPSQTEVTQALKLFSLTTGTRREAATFVGSYADASQLPDTSLPEVAFLGRSNVGKSSLIQCLLRAHSNVHVSVSKTPGHTRTLNLYRLGQHFTLVDMPGYGYNMPLNFQQSVELYLQSSRRLCRTFLLLDGQVGLTKGDHTAIQMLREFGVPYVVVVTKIDKVGRHVLLRNLLSVMEYCHGEAGHTCFSQPFLVSSRTQDGVTLLQTFIAYITGCVRIQGL</sequence>
<evidence type="ECO:0000313" key="10">
    <source>
        <dbReference type="Proteomes" id="UP001519460"/>
    </source>
</evidence>
<dbReference type="InterPro" id="IPR006073">
    <property type="entry name" value="GTP-bd"/>
</dbReference>
<keyword evidence="4" id="KW-0479">Metal-binding</keyword>
<dbReference type="AlphaFoldDB" id="A0ABD0L7R2"/>
<dbReference type="InterPro" id="IPR027417">
    <property type="entry name" value="P-loop_NTPase"/>
</dbReference>
<gene>
    <name evidence="9" type="ORF">BaRGS_00013473</name>
</gene>
<protein>
    <recommendedName>
        <fullName evidence="3">GTP-binding protein 8</fullName>
    </recommendedName>
</protein>
<dbReference type="PROSITE" id="PS51706">
    <property type="entry name" value="G_ENGB"/>
    <property type="match status" value="1"/>
</dbReference>
<dbReference type="Gene3D" id="3.40.50.300">
    <property type="entry name" value="P-loop containing nucleotide triphosphate hydrolases"/>
    <property type="match status" value="1"/>
</dbReference>
<proteinExistence type="inferred from homology"/>
<organism evidence="9 10">
    <name type="scientific">Batillaria attramentaria</name>
    <dbReference type="NCBI Taxonomy" id="370345"/>
    <lineage>
        <taxon>Eukaryota</taxon>
        <taxon>Metazoa</taxon>
        <taxon>Spiralia</taxon>
        <taxon>Lophotrochozoa</taxon>
        <taxon>Mollusca</taxon>
        <taxon>Gastropoda</taxon>
        <taxon>Caenogastropoda</taxon>
        <taxon>Sorbeoconcha</taxon>
        <taxon>Cerithioidea</taxon>
        <taxon>Batillariidae</taxon>
        <taxon>Batillaria</taxon>
    </lineage>
</organism>
<comment type="caution">
    <text evidence="9">The sequence shown here is derived from an EMBL/GenBank/DDBJ whole genome shotgun (WGS) entry which is preliminary data.</text>
</comment>
<dbReference type="InterPro" id="IPR019987">
    <property type="entry name" value="GTP-bd_ribosome_bio_YsxC"/>
</dbReference>
<evidence type="ECO:0000256" key="3">
    <source>
        <dbReference type="ARBA" id="ARBA00015370"/>
    </source>
</evidence>
<evidence type="ECO:0000256" key="6">
    <source>
        <dbReference type="ARBA" id="ARBA00022842"/>
    </source>
</evidence>
<dbReference type="CDD" id="cd01876">
    <property type="entry name" value="YihA_EngB"/>
    <property type="match status" value="1"/>
</dbReference>
<dbReference type="PANTHER" id="PTHR46498">
    <property type="entry name" value="GTP-BINDING PROTEIN 8"/>
    <property type="match status" value="1"/>
</dbReference>
<evidence type="ECO:0000256" key="1">
    <source>
        <dbReference type="ARBA" id="ARBA00001946"/>
    </source>
</evidence>
<dbReference type="Proteomes" id="UP001519460">
    <property type="component" value="Unassembled WGS sequence"/>
</dbReference>
<dbReference type="EMBL" id="JACVVK020000076">
    <property type="protein sequence ID" value="KAK7495291.1"/>
    <property type="molecule type" value="Genomic_DNA"/>
</dbReference>
<dbReference type="SUPFAM" id="SSF52540">
    <property type="entry name" value="P-loop containing nucleoside triphosphate hydrolases"/>
    <property type="match status" value="1"/>
</dbReference>
<evidence type="ECO:0000256" key="5">
    <source>
        <dbReference type="ARBA" id="ARBA00022741"/>
    </source>
</evidence>
<evidence type="ECO:0000256" key="4">
    <source>
        <dbReference type="ARBA" id="ARBA00022723"/>
    </source>
</evidence>
<dbReference type="NCBIfam" id="TIGR03598">
    <property type="entry name" value="GTPase_YsxC"/>
    <property type="match status" value="1"/>
</dbReference>
<dbReference type="GO" id="GO:0005525">
    <property type="term" value="F:GTP binding"/>
    <property type="evidence" value="ECO:0007669"/>
    <property type="project" value="UniProtKB-KW"/>
</dbReference>
<name>A0ABD0L7R2_9CAEN</name>
<evidence type="ECO:0000256" key="7">
    <source>
        <dbReference type="ARBA" id="ARBA00023134"/>
    </source>
</evidence>
<dbReference type="InterPro" id="IPR052279">
    <property type="entry name" value="EngB_GTPase"/>
</dbReference>
<accession>A0ABD0L7R2</accession>
<keyword evidence="6" id="KW-0460">Magnesium</keyword>
<evidence type="ECO:0000259" key="8">
    <source>
        <dbReference type="PROSITE" id="PS51706"/>
    </source>
</evidence>
<dbReference type="InterPro" id="IPR030393">
    <property type="entry name" value="G_ENGB_dom"/>
</dbReference>
<comment type="cofactor">
    <cofactor evidence="1">
        <name>Mg(2+)</name>
        <dbReference type="ChEBI" id="CHEBI:18420"/>
    </cofactor>
</comment>
<evidence type="ECO:0000256" key="2">
    <source>
        <dbReference type="ARBA" id="ARBA00009638"/>
    </source>
</evidence>